<keyword evidence="2" id="KW-1003">Cell membrane</keyword>
<dbReference type="NCBIfam" id="TIGR04178">
    <property type="entry name" value="exo_archaeo"/>
    <property type="match status" value="1"/>
</dbReference>
<evidence type="ECO:0000259" key="9">
    <source>
        <dbReference type="Pfam" id="PF11984"/>
    </source>
</evidence>
<feature type="transmembrane region" description="Helical" evidence="8">
    <location>
        <begin position="122"/>
        <end position="144"/>
    </location>
</feature>
<dbReference type="NCBIfam" id="TIGR03109">
    <property type="entry name" value="exosort_XrtA"/>
    <property type="match status" value="1"/>
</dbReference>
<comment type="caution">
    <text evidence="10">The sequence shown here is derived from an EMBL/GenBank/DDBJ whole genome shotgun (WGS) entry which is preliminary data.</text>
</comment>
<protein>
    <submittedName>
        <fullName evidence="10">Exosortase 1</fullName>
    </submittedName>
</protein>
<dbReference type="GO" id="GO:0008233">
    <property type="term" value="F:peptidase activity"/>
    <property type="evidence" value="ECO:0007669"/>
    <property type="project" value="UniProtKB-KW"/>
</dbReference>
<feature type="transmembrane region" description="Helical" evidence="8">
    <location>
        <begin position="223"/>
        <end position="243"/>
    </location>
</feature>
<gene>
    <name evidence="10" type="ORF">BN874_610016</name>
</gene>
<organism evidence="10 11">
    <name type="scientific">Candidatus Contendobacter odensis Run_B_J11</name>
    <dbReference type="NCBI Taxonomy" id="1400861"/>
    <lineage>
        <taxon>Bacteria</taxon>
        <taxon>Pseudomonadati</taxon>
        <taxon>Pseudomonadota</taxon>
        <taxon>Gammaproteobacteria</taxon>
        <taxon>Candidatus Competibacteraceae</taxon>
        <taxon>Candidatus Contendibacter</taxon>
    </lineage>
</organism>
<evidence type="ECO:0000256" key="1">
    <source>
        <dbReference type="ARBA" id="ARBA00004651"/>
    </source>
</evidence>
<dbReference type="GO" id="GO:0006508">
    <property type="term" value="P:proteolysis"/>
    <property type="evidence" value="ECO:0007669"/>
    <property type="project" value="UniProtKB-KW"/>
</dbReference>
<feature type="transmembrane region" description="Helical" evidence="8">
    <location>
        <begin position="263"/>
        <end position="283"/>
    </location>
</feature>
<evidence type="ECO:0000313" key="11">
    <source>
        <dbReference type="Proteomes" id="UP000019184"/>
    </source>
</evidence>
<dbReference type="InterPro" id="IPR019127">
    <property type="entry name" value="Exosortase"/>
</dbReference>
<accession>A0A7U7J517</accession>
<keyword evidence="11" id="KW-1185">Reference proteome</keyword>
<dbReference type="InterPro" id="IPR017540">
    <property type="entry name" value="Exosortase-1"/>
</dbReference>
<proteinExistence type="predicted"/>
<feature type="transmembrane region" description="Helical" evidence="8">
    <location>
        <begin position="56"/>
        <end position="72"/>
    </location>
</feature>
<dbReference type="NCBIfam" id="TIGR02914">
    <property type="entry name" value="EpsI_fam"/>
    <property type="match status" value="1"/>
</dbReference>
<evidence type="ECO:0000256" key="3">
    <source>
        <dbReference type="ARBA" id="ARBA00022670"/>
    </source>
</evidence>
<keyword evidence="7 8" id="KW-0472">Membrane</keyword>
<dbReference type="Pfam" id="PF11984">
    <property type="entry name" value="DUF3485"/>
    <property type="match status" value="1"/>
</dbReference>
<dbReference type="InterPro" id="IPR014263">
    <property type="entry name" value="Methanolan_biosynth_EpsI"/>
</dbReference>
<evidence type="ECO:0000256" key="5">
    <source>
        <dbReference type="ARBA" id="ARBA00022801"/>
    </source>
</evidence>
<comment type="subcellular location">
    <subcellularLocation>
        <location evidence="1">Cell membrane</location>
        <topology evidence="1">Multi-pass membrane protein</topology>
    </subcellularLocation>
</comment>
<keyword evidence="6 8" id="KW-1133">Transmembrane helix</keyword>
<sequence>MSADQESPFSAETGVRRMPAWRVALPALIIALLAIIALYWPTVVGIATIWWNFETYAHGMLVIPIILYMIGTRRRELAALEPQVAPVGLALLLSLSLGWLVADAAEVSVVQHFALAGMMQTVVYTLLGGGVTWAIAFPLAYLWFAVPVGEALIPPLQQVTAWFTVAGLRLTGIPVWWEGLHLVVPSGSFEVAEACSGLRYLIASVALGFLYAYLSYRSLWRRLAFIALSVAMPVVANGIRAYGIVMIAHLSDMKYATGIDHLIYGWLFFGLVVLLMFWIGSFWREPVDDAPTLALLPLNQPPVPVPSTGGYAQRYALWTVVVVLAAAVGPLWADWINRAERGVVSVTLPAPAAVTPWQGPEADTGDWEPKFSGADAVVRSHYLRDGRIVHLYIAYYRQQRPDAKLVSSQNSLYDGKRWRYVGGGQLKAQLGKDEWPLQATLLTDGQRRRLVWSAYWEGGRLVVSPYVAKLWEAWDRLSGAQRGSAIIAVAADYEVQPDEVEPLLRDFLTQMWPDIAATLLQPSGGK</sequence>
<evidence type="ECO:0000313" key="10">
    <source>
        <dbReference type="EMBL" id="CDH46805.1"/>
    </source>
</evidence>
<dbReference type="NCBIfam" id="TIGR02602">
    <property type="entry name" value="8TM_EpsH"/>
    <property type="match status" value="1"/>
</dbReference>
<feature type="transmembrane region" description="Helical" evidence="8">
    <location>
        <begin position="197"/>
        <end position="216"/>
    </location>
</feature>
<keyword evidence="4 8" id="KW-0812">Transmembrane</keyword>
<evidence type="ECO:0000256" key="4">
    <source>
        <dbReference type="ARBA" id="ARBA00022692"/>
    </source>
</evidence>
<keyword evidence="3" id="KW-0645">Protease</keyword>
<reference evidence="10 11" key="1">
    <citation type="journal article" date="2014" name="ISME J.">
        <title>Candidatus Competibacter-lineage genomes retrieved from metagenomes reveal functional metabolic diversity.</title>
        <authorList>
            <person name="McIlroy S.J."/>
            <person name="Albertsen M."/>
            <person name="Andresen E.K."/>
            <person name="Saunders A.M."/>
            <person name="Kristiansen R."/>
            <person name="Stokholm-Bjerregaard M."/>
            <person name="Nielsen K.L."/>
            <person name="Nielsen P.H."/>
        </authorList>
    </citation>
    <scope>NUCLEOTIDE SEQUENCE [LARGE SCALE GENOMIC DNA]</scope>
    <source>
        <strain evidence="10 11">Run_B_J11</strain>
    </source>
</reference>
<name>A0A7U7J517_9GAMM</name>
<evidence type="ECO:0000256" key="6">
    <source>
        <dbReference type="ARBA" id="ARBA00022989"/>
    </source>
</evidence>
<evidence type="ECO:0000256" key="7">
    <source>
        <dbReference type="ARBA" id="ARBA00023136"/>
    </source>
</evidence>
<dbReference type="EMBL" id="CBTK010000278">
    <property type="protein sequence ID" value="CDH46805.1"/>
    <property type="molecule type" value="Genomic_DNA"/>
</dbReference>
<dbReference type="Proteomes" id="UP000019184">
    <property type="component" value="Unassembled WGS sequence"/>
</dbReference>
<dbReference type="Pfam" id="PF09721">
    <property type="entry name" value="Exosortase_EpsH"/>
    <property type="match status" value="1"/>
</dbReference>
<dbReference type="InterPro" id="IPR013426">
    <property type="entry name" value="EpsH-like"/>
</dbReference>
<feature type="domain" description="Methanolan biosynthesis EpsI" evidence="9">
    <location>
        <begin position="322"/>
        <end position="516"/>
    </location>
</feature>
<evidence type="ECO:0000256" key="2">
    <source>
        <dbReference type="ARBA" id="ARBA00022475"/>
    </source>
</evidence>
<feature type="transmembrane region" description="Helical" evidence="8">
    <location>
        <begin position="23"/>
        <end position="50"/>
    </location>
</feature>
<dbReference type="InterPro" id="IPR026392">
    <property type="entry name" value="Exo/Archaeosortase_dom"/>
</dbReference>
<dbReference type="GO" id="GO:0005886">
    <property type="term" value="C:plasma membrane"/>
    <property type="evidence" value="ECO:0007669"/>
    <property type="project" value="UniProtKB-SubCell"/>
</dbReference>
<dbReference type="RefSeq" id="WP_154725002.1">
    <property type="nucleotide sequence ID" value="NZ_CBTK010000278.1"/>
</dbReference>
<feature type="transmembrane region" description="Helical" evidence="8">
    <location>
        <begin position="315"/>
        <end position="333"/>
    </location>
</feature>
<evidence type="ECO:0000256" key="8">
    <source>
        <dbReference type="SAM" id="Phobius"/>
    </source>
</evidence>
<keyword evidence="5" id="KW-0378">Hydrolase</keyword>
<dbReference type="AlphaFoldDB" id="A0A7U7J517"/>
<dbReference type="OrthoDB" id="9797363at2"/>